<dbReference type="RefSeq" id="XP_024775482.1">
    <property type="nucleotide sequence ID" value="XM_024914933.1"/>
</dbReference>
<keyword evidence="1" id="KW-0812">Transmembrane</keyword>
<organism evidence="2 3">
    <name type="scientific">Trichoderma harzianum CBS 226.95</name>
    <dbReference type="NCBI Taxonomy" id="983964"/>
    <lineage>
        <taxon>Eukaryota</taxon>
        <taxon>Fungi</taxon>
        <taxon>Dikarya</taxon>
        <taxon>Ascomycota</taxon>
        <taxon>Pezizomycotina</taxon>
        <taxon>Sordariomycetes</taxon>
        <taxon>Hypocreomycetidae</taxon>
        <taxon>Hypocreales</taxon>
        <taxon>Hypocreaceae</taxon>
        <taxon>Trichoderma</taxon>
    </lineage>
</organism>
<feature type="transmembrane region" description="Helical" evidence="1">
    <location>
        <begin position="71"/>
        <end position="93"/>
    </location>
</feature>
<keyword evidence="1" id="KW-1133">Transmembrane helix</keyword>
<evidence type="ECO:0000313" key="3">
    <source>
        <dbReference type="Proteomes" id="UP000241690"/>
    </source>
</evidence>
<proteinExistence type="predicted"/>
<sequence length="151" mass="17585">MRWHDCHQHDLHWMRPQAVLPLPHVLIALQKHSTNTLHVMKTKTIQLLYVLEQSSCAIPLINYFISTNAFFGLSLLRFYFFFTTFFASSPWVIGNSWATEWLFAGTLYYYHGRQIDVFLSPSPPPCTRLVGEKFTPPTSFFFISPPLESKN</sequence>
<reference evidence="2 3" key="1">
    <citation type="submission" date="2016-07" db="EMBL/GenBank/DDBJ databases">
        <title>Multiple horizontal gene transfer events from other fungi enriched the ability of initially mycotrophic Trichoderma (Ascomycota) to feed on dead plant biomass.</title>
        <authorList>
            <consortium name="DOE Joint Genome Institute"/>
            <person name="Aerts A."/>
            <person name="Atanasova L."/>
            <person name="Chenthamara K."/>
            <person name="Zhang J."/>
            <person name="Grujic M."/>
            <person name="Henrissat B."/>
            <person name="Kuo A."/>
            <person name="Salamov A."/>
            <person name="Lipzen A."/>
            <person name="Labutti K."/>
            <person name="Barry K."/>
            <person name="Miao Y."/>
            <person name="Rahimi M.J."/>
            <person name="Shen Q."/>
            <person name="Grigoriev I.V."/>
            <person name="Kubicek C.P."/>
            <person name="Druzhinina I.S."/>
        </authorList>
    </citation>
    <scope>NUCLEOTIDE SEQUENCE [LARGE SCALE GENOMIC DNA]</scope>
    <source>
        <strain evidence="2 3">CBS 226.95</strain>
    </source>
</reference>
<protein>
    <submittedName>
        <fullName evidence="2">Uncharacterized protein</fullName>
    </submittedName>
</protein>
<dbReference type="EMBL" id="KZ679679">
    <property type="protein sequence ID" value="PTB55805.1"/>
    <property type="molecule type" value="Genomic_DNA"/>
</dbReference>
<accession>A0A2T4AFD2</accession>
<dbReference type="AlphaFoldDB" id="A0A2T4AFD2"/>
<keyword evidence="1" id="KW-0472">Membrane</keyword>
<dbReference type="Proteomes" id="UP000241690">
    <property type="component" value="Unassembled WGS sequence"/>
</dbReference>
<keyword evidence="3" id="KW-1185">Reference proteome</keyword>
<evidence type="ECO:0000313" key="2">
    <source>
        <dbReference type="EMBL" id="PTB55805.1"/>
    </source>
</evidence>
<dbReference type="GeneID" id="36623499"/>
<gene>
    <name evidence="2" type="ORF">M431DRAFT_409316</name>
</gene>
<evidence type="ECO:0000256" key="1">
    <source>
        <dbReference type="SAM" id="Phobius"/>
    </source>
</evidence>
<name>A0A2T4AFD2_TRIHA</name>